<evidence type="ECO:0000313" key="2">
    <source>
        <dbReference type="Proteomes" id="UP000070533"/>
    </source>
</evidence>
<evidence type="ECO:0008006" key="3">
    <source>
        <dbReference type="Google" id="ProtNLM"/>
    </source>
</evidence>
<name>A0A133PR78_9BACT</name>
<dbReference type="PATRIC" id="fig|28128.5.peg.3086"/>
<keyword evidence="2" id="KW-1185">Reference proteome</keyword>
<organism evidence="1 2">
    <name type="scientific">Prevotella corporis</name>
    <dbReference type="NCBI Taxonomy" id="28128"/>
    <lineage>
        <taxon>Bacteria</taxon>
        <taxon>Pseudomonadati</taxon>
        <taxon>Bacteroidota</taxon>
        <taxon>Bacteroidia</taxon>
        <taxon>Bacteroidales</taxon>
        <taxon>Prevotellaceae</taxon>
        <taxon>Prevotella</taxon>
    </lineage>
</organism>
<evidence type="ECO:0000313" key="1">
    <source>
        <dbReference type="EMBL" id="KXA31234.1"/>
    </source>
</evidence>
<protein>
    <recommendedName>
        <fullName evidence="3">Transposase</fullName>
    </recommendedName>
</protein>
<dbReference type="EMBL" id="LRQG01000284">
    <property type="protein sequence ID" value="KXA31234.1"/>
    <property type="molecule type" value="Genomic_DNA"/>
</dbReference>
<dbReference type="Proteomes" id="UP000070533">
    <property type="component" value="Unassembled WGS sequence"/>
</dbReference>
<proteinExistence type="predicted"/>
<dbReference type="STRING" id="28128.HMPREF3226_02994"/>
<dbReference type="AlphaFoldDB" id="A0A133PR78"/>
<comment type="caution">
    <text evidence="1">The sequence shown here is derived from an EMBL/GenBank/DDBJ whole genome shotgun (WGS) entry which is preliminary data.</text>
</comment>
<gene>
    <name evidence="1" type="ORF">HMPREF3226_02994</name>
</gene>
<reference evidence="2" key="1">
    <citation type="submission" date="2016-01" db="EMBL/GenBank/DDBJ databases">
        <authorList>
            <person name="Mitreva M."/>
            <person name="Pepin K.H."/>
            <person name="Mihindukulasuriya K.A."/>
            <person name="Fulton R."/>
            <person name="Fronick C."/>
            <person name="O'Laughlin M."/>
            <person name="Miner T."/>
            <person name="Herter B."/>
            <person name="Rosa B.A."/>
            <person name="Cordes M."/>
            <person name="Tomlinson C."/>
            <person name="Wollam A."/>
            <person name="Palsikar V.B."/>
            <person name="Mardis E.R."/>
            <person name="Wilson R.K."/>
        </authorList>
    </citation>
    <scope>NUCLEOTIDE SEQUENCE [LARGE SCALE GENOMIC DNA]</scope>
    <source>
        <strain evidence="2">MJR7716</strain>
    </source>
</reference>
<accession>A0A133PR78</accession>
<sequence length="246" mass="28350">MNKKHVYSVAAKMLKKNGHRRGLQMYFCGDCKKRFQGGRRIDSTTLWQSYLTEKRTVKELSVMHKCSERTIRKKLKLIAESFTPSFPKEATVIIDTTYFSRTFGVMLFQDATSGKILYRKFVKNETNKEYLSELEDIKDGGTKIVAVVCDGHTGLLLAITSYPVQMCQFHQLQIIRRLLTNSPHLPASIELLALARKMFNIGKEQFLMEFGKWCDRWEDFLNERTTLISGKTTLIHTDVLGLPRGL</sequence>